<gene>
    <name evidence="29" type="primary">mrcB</name>
    <name evidence="29" type="ORF">ACFOLC_15205</name>
</gene>
<keyword evidence="25" id="KW-1133">Transmembrane helix</keyword>
<proteinExistence type="inferred from homology"/>
<keyword evidence="17" id="KW-0511">Multifunctional enzyme</keyword>
<evidence type="ECO:0000256" key="19">
    <source>
        <dbReference type="ARBA" id="ARBA00032454"/>
    </source>
</evidence>
<evidence type="ECO:0000256" key="1">
    <source>
        <dbReference type="ARBA" id="ARBA00002624"/>
    </source>
</evidence>
<dbReference type="InterPro" id="IPR011813">
    <property type="entry name" value="PBP_1b"/>
</dbReference>
<dbReference type="Gene3D" id="3.40.710.10">
    <property type="entry name" value="DD-peptidase/beta-lactamase superfamily"/>
    <property type="match status" value="1"/>
</dbReference>
<keyword evidence="18 23" id="KW-0961">Cell wall biogenesis/degradation</keyword>
<dbReference type="InterPro" id="IPR050396">
    <property type="entry name" value="Glycosyltr_51/Transpeptidase"/>
</dbReference>
<keyword evidence="9" id="KW-0645">Protease</keyword>
<evidence type="ECO:0000256" key="25">
    <source>
        <dbReference type="SAM" id="Phobius"/>
    </source>
</evidence>
<keyword evidence="8" id="KW-0121">Carboxypeptidase</keyword>
<dbReference type="Pfam" id="PF14814">
    <property type="entry name" value="UB2H"/>
    <property type="match status" value="1"/>
</dbReference>
<evidence type="ECO:0000256" key="8">
    <source>
        <dbReference type="ARBA" id="ARBA00022645"/>
    </source>
</evidence>
<dbReference type="RefSeq" id="WP_386760113.1">
    <property type="nucleotide sequence ID" value="NZ_JBHRXK010000010.1"/>
</dbReference>
<dbReference type="SUPFAM" id="SSF56601">
    <property type="entry name" value="beta-lactamase/transpeptidase-like"/>
    <property type="match status" value="1"/>
</dbReference>
<evidence type="ECO:0000259" key="27">
    <source>
        <dbReference type="Pfam" id="PF00912"/>
    </source>
</evidence>
<protein>
    <recommendedName>
        <fullName evidence="6 22">Penicillin-binding protein 1B</fullName>
        <shortName evidence="23">PBP-1b</shortName>
        <shortName evidence="23">PBP1b</shortName>
    </recommendedName>
    <alternativeName>
        <fullName evidence="19 23">Murein polymerase</fullName>
    </alternativeName>
</protein>
<evidence type="ECO:0000256" key="20">
    <source>
        <dbReference type="ARBA" id="ARBA00034000"/>
    </source>
</evidence>
<keyword evidence="16" id="KW-0046">Antibiotic resistance</keyword>
<evidence type="ECO:0000256" key="10">
    <source>
        <dbReference type="ARBA" id="ARBA00022676"/>
    </source>
</evidence>
<comment type="similarity">
    <text evidence="4 23">In the C-terminal section; belongs to the transpeptidase family.</text>
</comment>
<dbReference type="PANTHER" id="PTHR32282:SF11">
    <property type="entry name" value="PENICILLIN-BINDING PROTEIN 1B"/>
    <property type="match status" value="1"/>
</dbReference>
<dbReference type="InterPro" id="IPR036950">
    <property type="entry name" value="PBP_transglycosylase"/>
</dbReference>
<accession>A0ABV7RUJ3</accession>
<organism evidence="29 30">
    <name type="scientific">Lysobacter cavernae</name>
    <dbReference type="NCBI Taxonomy" id="1685901"/>
    <lineage>
        <taxon>Bacteria</taxon>
        <taxon>Pseudomonadati</taxon>
        <taxon>Pseudomonadota</taxon>
        <taxon>Gammaproteobacteria</taxon>
        <taxon>Lysobacterales</taxon>
        <taxon>Lysobacteraceae</taxon>
        <taxon>Lysobacter</taxon>
    </lineage>
</organism>
<evidence type="ECO:0000256" key="3">
    <source>
        <dbReference type="ARBA" id="ARBA00004752"/>
    </source>
</evidence>
<dbReference type="PIRSF" id="PIRSF002799">
    <property type="entry name" value="PBP_1b"/>
    <property type="match status" value="1"/>
</dbReference>
<comment type="catalytic activity">
    <reaction evidence="20">
        <text>Preferential cleavage: (Ac)2-L-Lys-D-Ala-|-D-Ala. Also transpeptidation of peptidyl-alanyl moieties that are N-acyl substituents of D-alanine.</text>
        <dbReference type="EC" id="3.4.16.4"/>
    </reaction>
</comment>
<evidence type="ECO:0000313" key="30">
    <source>
        <dbReference type="Proteomes" id="UP001595740"/>
    </source>
</evidence>
<dbReference type="Pfam" id="PF00912">
    <property type="entry name" value="Transgly"/>
    <property type="match status" value="1"/>
</dbReference>
<dbReference type="InterPro" id="IPR028166">
    <property type="entry name" value="UB2H"/>
</dbReference>
<evidence type="ECO:0000256" key="6">
    <source>
        <dbReference type="ARBA" id="ARBA00018637"/>
    </source>
</evidence>
<name>A0ABV7RUJ3_9GAMM</name>
<reference evidence="30" key="1">
    <citation type="journal article" date="2019" name="Int. J. Syst. Evol. Microbiol.">
        <title>The Global Catalogue of Microorganisms (GCM) 10K type strain sequencing project: providing services to taxonomists for standard genome sequencing and annotation.</title>
        <authorList>
            <consortium name="The Broad Institute Genomics Platform"/>
            <consortium name="The Broad Institute Genome Sequencing Center for Infectious Disease"/>
            <person name="Wu L."/>
            <person name="Ma J."/>
        </authorList>
    </citation>
    <scope>NUCLEOTIDE SEQUENCE [LARGE SCALE GENOMIC DNA]</scope>
    <source>
        <strain evidence="30">KCTC 42875</strain>
    </source>
</reference>
<dbReference type="Proteomes" id="UP001595740">
    <property type="component" value="Unassembled WGS sequence"/>
</dbReference>
<evidence type="ECO:0000256" key="14">
    <source>
        <dbReference type="ARBA" id="ARBA00022984"/>
    </source>
</evidence>
<keyword evidence="11 23" id="KW-0808">Transferase</keyword>
<keyword evidence="12" id="KW-0378">Hydrolase</keyword>
<comment type="caution">
    <text evidence="29">The sequence shown here is derived from an EMBL/GenBank/DDBJ whole genome shotgun (WGS) entry which is preliminary data.</text>
</comment>
<feature type="transmembrane region" description="Helical" evidence="25">
    <location>
        <begin position="25"/>
        <end position="46"/>
    </location>
</feature>
<keyword evidence="25" id="KW-0812">Transmembrane</keyword>
<comment type="similarity">
    <text evidence="5 23">In the N-terminal section; belongs to the glycosyltransferase 51 family.</text>
</comment>
<evidence type="ECO:0000256" key="11">
    <source>
        <dbReference type="ARBA" id="ARBA00022679"/>
    </source>
</evidence>
<dbReference type="SUPFAM" id="SSF53955">
    <property type="entry name" value="Lysozyme-like"/>
    <property type="match status" value="1"/>
</dbReference>
<evidence type="ECO:0000256" key="9">
    <source>
        <dbReference type="ARBA" id="ARBA00022670"/>
    </source>
</evidence>
<evidence type="ECO:0000256" key="2">
    <source>
        <dbReference type="ARBA" id="ARBA00004236"/>
    </source>
</evidence>
<keyword evidence="7" id="KW-1003">Cell membrane</keyword>
<evidence type="ECO:0000256" key="16">
    <source>
        <dbReference type="ARBA" id="ARBA00023251"/>
    </source>
</evidence>
<dbReference type="Gene3D" id="3.30.2060.10">
    <property type="entry name" value="Penicillin-binding protein 1b domain"/>
    <property type="match status" value="1"/>
</dbReference>
<keyword evidence="13 23" id="KW-0133">Cell shape</keyword>
<keyword evidence="14 23" id="KW-0573">Peptidoglycan synthesis</keyword>
<dbReference type="InterPro" id="IPR001264">
    <property type="entry name" value="Glyco_trans_51"/>
</dbReference>
<evidence type="ECO:0000256" key="4">
    <source>
        <dbReference type="ARBA" id="ARBA00007090"/>
    </source>
</evidence>
<dbReference type="InterPro" id="IPR001460">
    <property type="entry name" value="PCN-bd_Tpept"/>
</dbReference>
<evidence type="ECO:0000256" key="18">
    <source>
        <dbReference type="ARBA" id="ARBA00023316"/>
    </source>
</evidence>
<evidence type="ECO:0000256" key="24">
    <source>
        <dbReference type="SAM" id="MobiDB-lite"/>
    </source>
</evidence>
<evidence type="ECO:0000256" key="22">
    <source>
        <dbReference type="NCBIfam" id="TIGR02071"/>
    </source>
</evidence>
<evidence type="ECO:0000256" key="12">
    <source>
        <dbReference type="ARBA" id="ARBA00022801"/>
    </source>
</evidence>
<dbReference type="EMBL" id="JBHRXK010000010">
    <property type="protein sequence ID" value="MFC3552352.1"/>
    <property type="molecule type" value="Genomic_DNA"/>
</dbReference>
<feature type="domain" description="Glycosyl transferase family 51" evidence="27">
    <location>
        <begin position="162"/>
        <end position="338"/>
    </location>
</feature>
<feature type="domain" description="Bifunctional transglycosylase second" evidence="28">
    <location>
        <begin position="73"/>
        <end position="156"/>
    </location>
</feature>
<comment type="subcellular location">
    <subcellularLocation>
        <location evidence="2">Cell membrane</location>
    </subcellularLocation>
</comment>
<evidence type="ECO:0000256" key="15">
    <source>
        <dbReference type="ARBA" id="ARBA00023136"/>
    </source>
</evidence>
<evidence type="ECO:0000256" key="21">
    <source>
        <dbReference type="ARBA" id="ARBA00049902"/>
    </source>
</evidence>
<keyword evidence="10 23" id="KW-0328">Glycosyltransferase</keyword>
<feature type="region of interest" description="Disordered" evidence="24">
    <location>
        <begin position="759"/>
        <end position="801"/>
    </location>
</feature>
<dbReference type="InterPro" id="IPR023346">
    <property type="entry name" value="Lysozyme-like_dom_sf"/>
</dbReference>
<keyword evidence="15 25" id="KW-0472">Membrane</keyword>
<dbReference type="Gene3D" id="1.10.3810.10">
    <property type="entry name" value="Biosynthetic peptidoglycan transglycosylase-like"/>
    <property type="match status" value="1"/>
</dbReference>
<evidence type="ECO:0000256" key="5">
    <source>
        <dbReference type="ARBA" id="ARBA00007739"/>
    </source>
</evidence>
<dbReference type="Pfam" id="PF00905">
    <property type="entry name" value="Transpeptidase"/>
    <property type="match status" value="1"/>
</dbReference>
<comment type="catalytic activity">
    <reaction evidence="21">
        <text>[GlcNAc-(1-&gt;4)-Mur2Ac(oyl-L-Ala-gamma-D-Glu-L-Lys-D-Ala-D-Ala)](n)-di-trans,octa-cis-undecaprenyl diphosphate + beta-D-GlcNAc-(1-&gt;4)-Mur2Ac(oyl-L-Ala-gamma-D-Glu-L-Lys-D-Ala-D-Ala)-di-trans,octa-cis-undecaprenyl diphosphate = [GlcNAc-(1-&gt;4)-Mur2Ac(oyl-L-Ala-gamma-D-Glu-L-Lys-D-Ala-D-Ala)](n+1)-di-trans,octa-cis-undecaprenyl diphosphate + di-trans,octa-cis-undecaprenyl diphosphate + H(+)</text>
        <dbReference type="Rhea" id="RHEA:23708"/>
        <dbReference type="Rhea" id="RHEA-COMP:9602"/>
        <dbReference type="Rhea" id="RHEA-COMP:9603"/>
        <dbReference type="ChEBI" id="CHEBI:15378"/>
        <dbReference type="ChEBI" id="CHEBI:58405"/>
        <dbReference type="ChEBI" id="CHEBI:60033"/>
        <dbReference type="ChEBI" id="CHEBI:78435"/>
        <dbReference type="EC" id="2.4.99.28"/>
    </reaction>
</comment>
<sequence length="801" mass="86578">MARIDYDEDETSDNRDDSPQWRRRLVTWVLAAIGLGLGFLIPYTLYLNHEVGERFGQLRWQIPTRVYARPLELAPGLALDVTTLKTELDAAAYRDGDGRRPGTYARNGGRWLIASRGFNDVDGAVPERQLEVVLSGGRVASVRDAGKKRALKSARLDPARIATLYGQKQEERRLVRIKEVPELLVTGLQAVEDRDFSSHHGIDLSGMVRAAFKTATGSRQGASTLTQQLARSGLLGIGREQTLTRKGKEILYALLIEARYDKGTILEAYLNQVYLGQRGAQAIHGVAAGAEFWFGRDLRDLSTEQIALLVGIVRGPSFYDPRRHPERALERRNFALGEFHETGLIDDAEYQRALKAPLGITTAPGSVAANRFPAYVDLVRRQLARDYPADALSGAGLSVMSGMAPSAQAQAEGAVTRTLKSLDSKRRPPLQAGLVVTDVHSGEVVAVVGSRSFAEHGFNRAVEAQRPVGSLLKPFVYLLALAQPGKYSLASYVDDSPVTVALGKKKNWNPGNSDGRSHGTVRLIDALAMSYNQATVRVGMQVAPERIADLIRTLAGIEAEPNPALILGAVDQSPYAMAQLYQFLASGGEIQPLHAVRGVLDANGKAVNRYDKEPAPAQEGDAIAARLITIALQQAVSNGTGRQLINDGLGRLSPAGKTGTSNDGRDSWFAGWTGDHLAVIWVGNDQNQATGLYGGTGAMRVWSAIFSRLPTAPLKVGDKGIDWQWVVGANTTDAACAGARRLPFVAGFAPAYTPCPAPQPVAEDEQGGGWREWFGFGRKDEAPAQEPAPQPAPQPQQEDTP</sequence>
<evidence type="ECO:0000256" key="7">
    <source>
        <dbReference type="ARBA" id="ARBA00022475"/>
    </source>
</evidence>
<dbReference type="NCBIfam" id="TIGR02071">
    <property type="entry name" value="PBP_1b"/>
    <property type="match status" value="1"/>
</dbReference>
<evidence type="ECO:0000259" key="26">
    <source>
        <dbReference type="Pfam" id="PF00905"/>
    </source>
</evidence>
<evidence type="ECO:0000256" key="17">
    <source>
        <dbReference type="ARBA" id="ARBA00023268"/>
    </source>
</evidence>
<evidence type="ECO:0000256" key="23">
    <source>
        <dbReference type="PIRNR" id="PIRNR002799"/>
    </source>
</evidence>
<evidence type="ECO:0000256" key="13">
    <source>
        <dbReference type="ARBA" id="ARBA00022960"/>
    </source>
</evidence>
<feature type="domain" description="Penicillin-binding protein transpeptidase" evidence="26">
    <location>
        <begin position="434"/>
        <end position="695"/>
    </location>
</feature>
<comment type="function">
    <text evidence="1 23">Cell wall formation. Synthesis of cross-linked peptidoglycan from the lipid intermediates. The enzyme has a penicillin-insensitive transglycosylase N-terminal domain (formation of linear glycan strands) and a penicillin-sensitive transpeptidase C-terminal domain (cross-linking of the peptide subunits).</text>
</comment>
<keyword evidence="30" id="KW-1185">Reference proteome</keyword>
<comment type="pathway">
    <text evidence="3 23">Cell wall biogenesis; peptidoglycan biosynthesis.</text>
</comment>
<evidence type="ECO:0000259" key="28">
    <source>
        <dbReference type="Pfam" id="PF14814"/>
    </source>
</evidence>
<evidence type="ECO:0000313" key="29">
    <source>
        <dbReference type="EMBL" id="MFC3552352.1"/>
    </source>
</evidence>
<dbReference type="InterPro" id="IPR012338">
    <property type="entry name" value="Beta-lactam/transpept-like"/>
</dbReference>
<dbReference type="PANTHER" id="PTHR32282">
    <property type="entry name" value="BINDING PROTEIN TRANSPEPTIDASE, PUTATIVE-RELATED"/>
    <property type="match status" value="1"/>
</dbReference>